<keyword evidence="1" id="KW-1133">Transmembrane helix</keyword>
<proteinExistence type="predicted"/>
<evidence type="ECO:0008006" key="4">
    <source>
        <dbReference type="Google" id="ProtNLM"/>
    </source>
</evidence>
<comment type="caution">
    <text evidence="2">The sequence shown here is derived from an EMBL/GenBank/DDBJ whole genome shotgun (WGS) entry which is preliminary data.</text>
</comment>
<dbReference type="Proteomes" id="UP000018721">
    <property type="component" value="Unassembled WGS sequence"/>
</dbReference>
<dbReference type="AlphaFoldDB" id="V9EAR2"/>
<accession>V9EAR2</accession>
<feature type="transmembrane region" description="Helical" evidence="1">
    <location>
        <begin position="12"/>
        <end position="34"/>
    </location>
</feature>
<dbReference type="eggNOG" id="KOG0065">
    <property type="taxonomic scope" value="Eukaryota"/>
</dbReference>
<sequence length="116" mass="12986">MHSCASSSSRSCGSFTGFTTTLLYWMNLSLLILVRTSIDQIQAYALTGVRVAVTIGVLMNSFFTLFMGFNPSVNRNKSSYMWLYAITPQHYPFDTLGLLMFGQCDVDPTWNESTQA</sequence>
<keyword evidence="1" id="KW-0812">Transmembrane</keyword>
<dbReference type="HOGENOM" id="CLU_2101757_0_0_1"/>
<feature type="transmembrane region" description="Helical" evidence="1">
    <location>
        <begin position="46"/>
        <end position="69"/>
    </location>
</feature>
<dbReference type="EMBL" id="ANIZ01003064">
    <property type="protein sequence ID" value="ETI36071.1"/>
    <property type="molecule type" value="Genomic_DNA"/>
</dbReference>
<gene>
    <name evidence="2" type="ORF">F443_17730</name>
</gene>
<evidence type="ECO:0000313" key="2">
    <source>
        <dbReference type="EMBL" id="ETI36071.1"/>
    </source>
</evidence>
<reference evidence="2 3" key="1">
    <citation type="submission" date="2013-11" db="EMBL/GenBank/DDBJ databases">
        <title>The Genome Sequence of Phytophthora parasitica P1569.</title>
        <authorList>
            <consortium name="The Broad Institute Genomics Platform"/>
            <person name="Russ C."/>
            <person name="Tyler B."/>
            <person name="Panabieres F."/>
            <person name="Shan W."/>
            <person name="Tripathy S."/>
            <person name="Grunwald N."/>
            <person name="Machado M."/>
            <person name="Johnson C.S."/>
            <person name="Arredondo F."/>
            <person name="Hong C."/>
            <person name="Coffey M."/>
            <person name="Young S.K."/>
            <person name="Zeng Q."/>
            <person name="Gargeya S."/>
            <person name="Fitzgerald M."/>
            <person name="Abouelleil A."/>
            <person name="Alvarado L."/>
            <person name="Chapman S.B."/>
            <person name="Gainer-Dewar J."/>
            <person name="Goldberg J."/>
            <person name="Griggs A."/>
            <person name="Gujja S."/>
            <person name="Hansen M."/>
            <person name="Howarth C."/>
            <person name="Imamovic A."/>
            <person name="Ireland A."/>
            <person name="Larimer J."/>
            <person name="McCowan C."/>
            <person name="Murphy C."/>
            <person name="Pearson M."/>
            <person name="Poon T.W."/>
            <person name="Priest M."/>
            <person name="Roberts A."/>
            <person name="Saif S."/>
            <person name="Shea T."/>
            <person name="Sykes S."/>
            <person name="Wortman J."/>
            <person name="Nusbaum C."/>
            <person name="Birren B."/>
        </authorList>
    </citation>
    <scope>NUCLEOTIDE SEQUENCE [LARGE SCALE GENOMIC DNA]</scope>
    <source>
        <strain evidence="2 3">P1569</strain>
    </source>
</reference>
<evidence type="ECO:0000256" key="1">
    <source>
        <dbReference type="SAM" id="Phobius"/>
    </source>
</evidence>
<keyword evidence="1" id="KW-0472">Membrane</keyword>
<protein>
    <recommendedName>
        <fullName evidence="4">ABC-2 type transporter domain-containing protein</fullName>
    </recommendedName>
</protein>
<keyword evidence="3" id="KW-1185">Reference proteome</keyword>
<evidence type="ECO:0000313" key="3">
    <source>
        <dbReference type="Proteomes" id="UP000018721"/>
    </source>
</evidence>
<name>V9EAR2_PHYNI</name>
<organism evidence="2 3">
    <name type="scientific">Phytophthora nicotianae P1569</name>
    <dbReference type="NCBI Taxonomy" id="1317065"/>
    <lineage>
        <taxon>Eukaryota</taxon>
        <taxon>Sar</taxon>
        <taxon>Stramenopiles</taxon>
        <taxon>Oomycota</taxon>
        <taxon>Peronosporomycetes</taxon>
        <taxon>Peronosporales</taxon>
        <taxon>Peronosporaceae</taxon>
        <taxon>Phytophthora</taxon>
    </lineage>
</organism>